<proteinExistence type="predicted"/>
<sequence>MQPPFEATDMSPEIPSIPNPFASSFDGTIITNIWTVLAVALPVSPSHCLVLACSEVDTGDPSTNKVFRIASPEASTEMSFATEIETPLLNAPTRTLTDTNIFRSSGAWLVLAPT</sequence>
<protein>
    <submittedName>
        <fullName evidence="1">Unannotated protein</fullName>
    </submittedName>
</protein>
<reference evidence="1" key="1">
    <citation type="submission" date="2020-05" db="EMBL/GenBank/DDBJ databases">
        <authorList>
            <person name="Chiriac C."/>
            <person name="Salcher M."/>
            <person name="Ghai R."/>
            <person name="Kavagutti S V."/>
        </authorList>
    </citation>
    <scope>NUCLEOTIDE SEQUENCE</scope>
</reference>
<organism evidence="1">
    <name type="scientific">freshwater metagenome</name>
    <dbReference type="NCBI Taxonomy" id="449393"/>
    <lineage>
        <taxon>unclassified sequences</taxon>
        <taxon>metagenomes</taxon>
        <taxon>ecological metagenomes</taxon>
    </lineage>
</organism>
<dbReference type="EMBL" id="CAFBPY010000095">
    <property type="protein sequence ID" value="CAB5038055.1"/>
    <property type="molecule type" value="Genomic_DNA"/>
</dbReference>
<gene>
    <name evidence="1" type="ORF">UFOPK2659_00714</name>
    <name evidence="2" type="ORF">UFOPK4209_00687</name>
</gene>
<dbReference type="AlphaFoldDB" id="A0A6J6RDV8"/>
<evidence type="ECO:0000313" key="2">
    <source>
        <dbReference type="EMBL" id="CAB5038055.1"/>
    </source>
</evidence>
<name>A0A6J6RDV8_9ZZZZ</name>
<accession>A0A6J6RDV8</accession>
<dbReference type="EMBL" id="CAEZYJ010000092">
    <property type="protein sequence ID" value="CAB4722107.1"/>
    <property type="molecule type" value="Genomic_DNA"/>
</dbReference>
<evidence type="ECO:0000313" key="1">
    <source>
        <dbReference type="EMBL" id="CAB4722107.1"/>
    </source>
</evidence>